<dbReference type="GO" id="GO:0020037">
    <property type="term" value="F:heme binding"/>
    <property type="evidence" value="ECO:0007669"/>
    <property type="project" value="InterPro"/>
</dbReference>
<keyword evidence="2" id="KW-0349">Heme</keyword>
<keyword evidence="2" id="KW-0560">Oxidoreductase</keyword>
<dbReference type="Pfam" id="PF00067">
    <property type="entry name" value="p450"/>
    <property type="match status" value="1"/>
</dbReference>
<keyword evidence="2" id="KW-0408">Iron</keyword>
<dbReference type="InterPro" id="IPR017972">
    <property type="entry name" value="Cyt_P450_CS"/>
</dbReference>
<dbReference type="EMBL" id="JACHJU010000004">
    <property type="protein sequence ID" value="MBB4942733.1"/>
    <property type="molecule type" value="Genomic_DNA"/>
</dbReference>
<reference evidence="3 4" key="1">
    <citation type="submission" date="2020-08" db="EMBL/GenBank/DDBJ databases">
        <title>Sequencing the genomes of 1000 actinobacteria strains.</title>
        <authorList>
            <person name="Klenk H.-P."/>
        </authorList>
    </citation>
    <scope>NUCLEOTIDE SEQUENCE [LARGE SCALE GENOMIC DNA]</scope>
    <source>
        <strain evidence="3 4">DSM 43023</strain>
    </source>
</reference>
<dbReference type="GO" id="GO:0005506">
    <property type="term" value="F:iron ion binding"/>
    <property type="evidence" value="ECO:0007669"/>
    <property type="project" value="InterPro"/>
</dbReference>
<dbReference type="SUPFAM" id="SSF48264">
    <property type="entry name" value="Cytochrome P450"/>
    <property type="match status" value="1"/>
</dbReference>
<dbReference type="PANTHER" id="PTHR46696:SF1">
    <property type="entry name" value="CYTOCHROME P450 YJIB-RELATED"/>
    <property type="match status" value="1"/>
</dbReference>
<accession>A0A7W7WDE5</accession>
<evidence type="ECO:0000313" key="4">
    <source>
        <dbReference type="Proteomes" id="UP000534286"/>
    </source>
</evidence>
<dbReference type="GO" id="GO:0016705">
    <property type="term" value="F:oxidoreductase activity, acting on paired donors, with incorporation or reduction of molecular oxygen"/>
    <property type="evidence" value="ECO:0007669"/>
    <property type="project" value="InterPro"/>
</dbReference>
<keyword evidence="2" id="KW-0479">Metal-binding</keyword>
<dbReference type="GO" id="GO:0004497">
    <property type="term" value="F:monooxygenase activity"/>
    <property type="evidence" value="ECO:0007669"/>
    <property type="project" value="UniProtKB-KW"/>
</dbReference>
<dbReference type="InterPro" id="IPR001128">
    <property type="entry name" value="Cyt_P450"/>
</dbReference>
<dbReference type="PROSITE" id="PS00086">
    <property type="entry name" value="CYTOCHROME_P450"/>
    <property type="match status" value="1"/>
</dbReference>
<evidence type="ECO:0000256" key="2">
    <source>
        <dbReference type="RuleBase" id="RU000461"/>
    </source>
</evidence>
<organism evidence="3 4">
    <name type="scientific">Streptosporangium album</name>
    <dbReference type="NCBI Taxonomy" id="47479"/>
    <lineage>
        <taxon>Bacteria</taxon>
        <taxon>Bacillati</taxon>
        <taxon>Actinomycetota</taxon>
        <taxon>Actinomycetes</taxon>
        <taxon>Streptosporangiales</taxon>
        <taxon>Streptosporangiaceae</taxon>
        <taxon>Streptosporangium</taxon>
    </lineage>
</organism>
<comment type="similarity">
    <text evidence="1 2">Belongs to the cytochrome P450 family.</text>
</comment>
<evidence type="ECO:0000256" key="1">
    <source>
        <dbReference type="ARBA" id="ARBA00010617"/>
    </source>
</evidence>
<name>A0A7W7WDE5_9ACTN</name>
<sequence>MTFGLGIHYCLGARLARVELELALAVTLRRLPGLRLAVPVGELRSEGGHLIRGLPELPVAW</sequence>
<proteinExistence type="inferred from homology"/>
<dbReference type="RefSeq" id="WP_312882833.1">
    <property type="nucleotide sequence ID" value="NZ_BAABEK010000142.1"/>
</dbReference>
<dbReference type="AlphaFoldDB" id="A0A7W7WDE5"/>
<gene>
    <name evidence="3" type="ORF">FHR32_007133</name>
</gene>
<comment type="caution">
    <text evidence="3">The sequence shown here is derived from an EMBL/GenBank/DDBJ whole genome shotgun (WGS) entry which is preliminary data.</text>
</comment>
<dbReference type="InterPro" id="IPR002397">
    <property type="entry name" value="Cyt_P450_B"/>
</dbReference>
<evidence type="ECO:0000313" key="3">
    <source>
        <dbReference type="EMBL" id="MBB4942733.1"/>
    </source>
</evidence>
<dbReference type="Gene3D" id="1.10.630.10">
    <property type="entry name" value="Cytochrome P450"/>
    <property type="match status" value="1"/>
</dbReference>
<dbReference type="Proteomes" id="UP000534286">
    <property type="component" value="Unassembled WGS sequence"/>
</dbReference>
<protein>
    <submittedName>
        <fullName evidence="3">Cytochrome P450</fullName>
    </submittedName>
</protein>
<keyword evidence="2" id="KW-0503">Monooxygenase</keyword>
<dbReference type="PRINTS" id="PR00359">
    <property type="entry name" value="BP450"/>
</dbReference>
<dbReference type="PANTHER" id="PTHR46696">
    <property type="entry name" value="P450, PUTATIVE (EUROFUNG)-RELATED"/>
    <property type="match status" value="1"/>
</dbReference>
<keyword evidence="4" id="KW-1185">Reference proteome</keyword>
<dbReference type="InterPro" id="IPR036396">
    <property type="entry name" value="Cyt_P450_sf"/>
</dbReference>